<feature type="domain" description="VHS" evidence="15">
    <location>
        <begin position="22"/>
        <end position="146"/>
    </location>
</feature>
<feature type="region of interest" description="Disordered" evidence="13">
    <location>
        <begin position="396"/>
        <end position="557"/>
    </location>
</feature>
<gene>
    <name evidence="16" type="primary">HSE1</name>
    <name evidence="16" type="ORF">CAAN4_G09032</name>
</gene>
<dbReference type="PROSITE" id="PS50002">
    <property type="entry name" value="SH3"/>
    <property type="match status" value="1"/>
</dbReference>
<keyword evidence="6 11" id="KW-0728">SH3 domain</keyword>
<comment type="similarity">
    <text evidence="3">Belongs to the STAM family.</text>
</comment>
<dbReference type="InterPro" id="IPR036028">
    <property type="entry name" value="SH3-like_dom_sf"/>
</dbReference>
<feature type="region of interest" description="Disordered" evidence="13">
    <location>
        <begin position="145"/>
        <end position="174"/>
    </location>
</feature>
<dbReference type="PANTHER" id="PTHR45929">
    <property type="entry name" value="JAK PATHWAY SIGNAL TRANSDUCTION ADAPTOR MOLECULE"/>
    <property type="match status" value="1"/>
</dbReference>
<evidence type="ECO:0000313" key="17">
    <source>
        <dbReference type="Proteomes" id="UP001497600"/>
    </source>
</evidence>
<evidence type="ECO:0000256" key="7">
    <source>
        <dbReference type="ARBA" id="ARBA00022448"/>
    </source>
</evidence>
<feature type="compositionally biased region" description="Basic and acidic residues" evidence="13">
    <location>
        <begin position="213"/>
        <end position="228"/>
    </location>
</feature>
<comment type="function">
    <text evidence="1">Component of the ESCRT-0 complex which is the sorting receptor for ubiquitinated cargo proteins at the multivesicular body (MVB).</text>
</comment>
<feature type="compositionally biased region" description="Gly residues" evidence="13">
    <location>
        <begin position="521"/>
        <end position="535"/>
    </location>
</feature>
<dbReference type="SMART" id="SM00326">
    <property type="entry name" value="SH3"/>
    <property type="match status" value="1"/>
</dbReference>
<evidence type="ECO:0000256" key="13">
    <source>
        <dbReference type="SAM" id="MobiDB-lite"/>
    </source>
</evidence>
<dbReference type="SUPFAM" id="SSF48464">
    <property type="entry name" value="ENTH/VHS domain"/>
    <property type="match status" value="1"/>
</dbReference>
<evidence type="ECO:0000313" key="16">
    <source>
        <dbReference type="EMBL" id="CAK7917544.1"/>
    </source>
</evidence>
<dbReference type="InterPro" id="IPR001452">
    <property type="entry name" value="SH3_domain"/>
</dbReference>
<dbReference type="InterPro" id="IPR050670">
    <property type="entry name" value="STAM"/>
</dbReference>
<comment type="subcellular location">
    <subcellularLocation>
        <location evidence="2">Endosome membrane</location>
        <topology evidence="2">Peripheral membrane protein</topology>
        <orientation evidence="2">Cytoplasmic side</orientation>
    </subcellularLocation>
</comment>
<feature type="coiled-coil region" evidence="12">
    <location>
        <begin position="365"/>
        <end position="392"/>
    </location>
</feature>
<keyword evidence="7" id="KW-0813">Transport</keyword>
<evidence type="ECO:0000256" key="12">
    <source>
        <dbReference type="SAM" id="Coils"/>
    </source>
</evidence>
<dbReference type="Pfam" id="PF00018">
    <property type="entry name" value="SH3_1"/>
    <property type="match status" value="1"/>
</dbReference>
<evidence type="ECO:0000256" key="6">
    <source>
        <dbReference type="ARBA" id="ARBA00022443"/>
    </source>
</evidence>
<accession>A0ABP0EHK0</accession>
<protein>
    <recommendedName>
        <fullName evidence="4">Class E vacuolar protein-sorting machinery protein HSE1</fullName>
    </recommendedName>
    <alternativeName>
        <fullName evidence="5">Class E vacuolar protein-sorting machinery protein hse1</fullName>
    </alternativeName>
</protein>
<dbReference type="InterPro" id="IPR004152">
    <property type="entry name" value="GAT_dom"/>
</dbReference>
<evidence type="ECO:0000259" key="15">
    <source>
        <dbReference type="PROSITE" id="PS50179"/>
    </source>
</evidence>
<feature type="compositionally biased region" description="Polar residues" evidence="13">
    <location>
        <begin position="540"/>
        <end position="557"/>
    </location>
</feature>
<evidence type="ECO:0000256" key="2">
    <source>
        <dbReference type="ARBA" id="ARBA00004125"/>
    </source>
</evidence>
<feature type="compositionally biased region" description="Low complexity" evidence="13">
    <location>
        <begin position="403"/>
        <end position="413"/>
    </location>
</feature>
<evidence type="ECO:0000256" key="11">
    <source>
        <dbReference type="PROSITE-ProRule" id="PRU00192"/>
    </source>
</evidence>
<dbReference type="PRINTS" id="PR00452">
    <property type="entry name" value="SH3DOMAIN"/>
</dbReference>
<evidence type="ECO:0000256" key="3">
    <source>
        <dbReference type="ARBA" id="ARBA00009666"/>
    </source>
</evidence>
<dbReference type="Gene3D" id="2.30.30.40">
    <property type="entry name" value="SH3 Domains"/>
    <property type="match status" value="1"/>
</dbReference>
<feature type="domain" description="SH3" evidence="14">
    <location>
        <begin position="245"/>
        <end position="305"/>
    </location>
</feature>
<dbReference type="SUPFAM" id="SSF50044">
    <property type="entry name" value="SH3-domain"/>
    <property type="match status" value="1"/>
</dbReference>
<dbReference type="EMBL" id="OZ004259">
    <property type="protein sequence ID" value="CAK7917544.1"/>
    <property type="molecule type" value="Genomic_DNA"/>
</dbReference>
<evidence type="ECO:0000256" key="5">
    <source>
        <dbReference type="ARBA" id="ARBA00018978"/>
    </source>
</evidence>
<dbReference type="CDD" id="cd16978">
    <property type="entry name" value="VHS_HSE1"/>
    <property type="match status" value="1"/>
</dbReference>
<dbReference type="PANTHER" id="PTHR45929:SF3">
    <property type="entry name" value="JAK PATHWAY SIGNAL TRANSDUCTION ADAPTOR MOLECULE"/>
    <property type="match status" value="1"/>
</dbReference>
<keyword evidence="9" id="KW-0653">Protein transport</keyword>
<dbReference type="InterPro" id="IPR002014">
    <property type="entry name" value="VHS_dom"/>
</dbReference>
<proteinExistence type="inferred from homology"/>
<dbReference type="Proteomes" id="UP001497600">
    <property type="component" value="Chromosome G"/>
</dbReference>
<dbReference type="Gene3D" id="1.20.5.1940">
    <property type="match status" value="1"/>
</dbReference>
<keyword evidence="12" id="KW-0175">Coiled coil</keyword>
<feature type="compositionally biased region" description="Basic and acidic residues" evidence="13">
    <location>
        <begin position="156"/>
        <end position="174"/>
    </location>
</feature>
<dbReference type="Pfam" id="PF03127">
    <property type="entry name" value="GAT"/>
    <property type="match status" value="1"/>
</dbReference>
<dbReference type="SMART" id="SM00288">
    <property type="entry name" value="VHS"/>
    <property type="match status" value="1"/>
</dbReference>
<name>A0ABP0EHK0_9ASCO</name>
<feature type="compositionally biased region" description="Polar residues" evidence="13">
    <location>
        <begin position="230"/>
        <end position="241"/>
    </location>
</feature>
<reference evidence="16 17" key="1">
    <citation type="submission" date="2024-01" db="EMBL/GenBank/DDBJ databases">
        <authorList>
            <consortium name="Genoscope - CEA"/>
            <person name="William W."/>
        </authorList>
    </citation>
    <scope>NUCLEOTIDE SEQUENCE [LARGE SCALE GENOMIC DNA]</scope>
    <source>
        <strain evidence="16 17">29B2s-10</strain>
    </source>
</reference>
<evidence type="ECO:0000259" key="14">
    <source>
        <dbReference type="PROSITE" id="PS50002"/>
    </source>
</evidence>
<keyword evidence="10" id="KW-0472">Membrane</keyword>
<evidence type="ECO:0000256" key="10">
    <source>
        <dbReference type="ARBA" id="ARBA00023136"/>
    </source>
</evidence>
<feature type="compositionally biased region" description="Polar residues" evidence="13">
    <location>
        <begin position="441"/>
        <end position="480"/>
    </location>
</feature>
<evidence type="ECO:0000256" key="1">
    <source>
        <dbReference type="ARBA" id="ARBA00002654"/>
    </source>
</evidence>
<feature type="region of interest" description="Disordered" evidence="13">
    <location>
        <begin position="213"/>
        <end position="241"/>
    </location>
</feature>
<sequence length="557" mass="61931">MFGNSSNSTPTDAALDKLIKRATDETLTNDNWQYILEVCDKISQDPEEATKSAIKSISQRLALKDANVNLRTLSLLVAVAENCGSRMKQEIATTSFLQELLKKLGDRRVHTTVKEKIAEVISQLHESFKDDPSLKPMTQAYQKLNKSHRGGAAPVKPDKREMTSADRAREEEELQRTLKLSLNEYEREQQIFKQGKVPGQLPGVDMDYLKTKPLPERQDSQEKVDKKKSATSSSLGGENSKQSIATISKVRALYDLISYEPDELSFRTGDIITVIESVYRDWWKGTLPSGKTGIFPLNYVTPVVTKSPEELAEEIANENKLLSIDSKKVDQLLALLSNPSTASETDVTRLYNEIVPIRPKLGQYIDKYSVRKEELMQLNGQLNAEAKAYNQLMDHSISQRTKQQQQQQQQTGQGQAGLPYPFAGGQYPSQAYGGQVPQFGGQMTSSSSPQASQYTQLAQQPTSNGFGNGPDYSQYSQLNSPPTQQTYFQPQQPQYTGQIQQTATGQPQRTGPRDPNQGPGYPNGNGYGERIGVGQGPTHYPSQQFSNINNFPDVSSM</sequence>
<dbReference type="Gene3D" id="1.25.40.90">
    <property type="match status" value="1"/>
</dbReference>
<keyword evidence="8" id="KW-0967">Endosome</keyword>
<dbReference type="PROSITE" id="PS50179">
    <property type="entry name" value="VHS"/>
    <property type="match status" value="1"/>
</dbReference>
<evidence type="ECO:0000256" key="4">
    <source>
        <dbReference type="ARBA" id="ARBA00017923"/>
    </source>
</evidence>
<feature type="compositionally biased region" description="Low complexity" evidence="13">
    <location>
        <begin position="481"/>
        <end position="502"/>
    </location>
</feature>
<keyword evidence="17" id="KW-1185">Reference proteome</keyword>
<evidence type="ECO:0000256" key="8">
    <source>
        <dbReference type="ARBA" id="ARBA00022753"/>
    </source>
</evidence>
<dbReference type="InterPro" id="IPR008942">
    <property type="entry name" value="ENTH_VHS"/>
</dbReference>
<evidence type="ECO:0000256" key="9">
    <source>
        <dbReference type="ARBA" id="ARBA00022927"/>
    </source>
</evidence>
<dbReference type="Pfam" id="PF00790">
    <property type="entry name" value="VHS"/>
    <property type="match status" value="1"/>
</dbReference>
<organism evidence="16 17">
    <name type="scientific">[Candida] anglica</name>
    <dbReference type="NCBI Taxonomy" id="148631"/>
    <lineage>
        <taxon>Eukaryota</taxon>
        <taxon>Fungi</taxon>
        <taxon>Dikarya</taxon>
        <taxon>Ascomycota</taxon>
        <taxon>Saccharomycotina</taxon>
        <taxon>Pichiomycetes</taxon>
        <taxon>Debaryomycetaceae</taxon>
        <taxon>Kurtzmaniella</taxon>
    </lineage>
</organism>